<keyword evidence="8" id="KW-0732">Signal</keyword>
<gene>
    <name evidence="18" type="ORF">HNY73_020211</name>
</gene>
<evidence type="ECO:0000259" key="16">
    <source>
        <dbReference type="PROSITE" id="PS50240"/>
    </source>
</evidence>
<feature type="domain" description="Sushi" evidence="17">
    <location>
        <begin position="1621"/>
        <end position="1686"/>
    </location>
</feature>
<feature type="domain" description="Sushi" evidence="17">
    <location>
        <begin position="300"/>
        <end position="369"/>
    </location>
</feature>
<dbReference type="SUPFAM" id="SSF53300">
    <property type="entry name" value="vWA-like"/>
    <property type="match status" value="1"/>
</dbReference>
<dbReference type="FunFam" id="2.40.10.10:FF:000054">
    <property type="entry name" value="Complement C1r subcomponent"/>
    <property type="match status" value="1"/>
</dbReference>
<dbReference type="EMBL" id="JABXBU010002230">
    <property type="protein sequence ID" value="KAF8767225.1"/>
    <property type="molecule type" value="Genomic_DNA"/>
</dbReference>
<evidence type="ECO:0000259" key="15">
    <source>
        <dbReference type="PROSITE" id="PS50234"/>
    </source>
</evidence>
<evidence type="ECO:0000313" key="19">
    <source>
        <dbReference type="Proteomes" id="UP000807504"/>
    </source>
</evidence>
<evidence type="ECO:0000256" key="6">
    <source>
        <dbReference type="ARBA" id="ARBA00022588"/>
    </source>
</evidence>
<comment type="caution">
    <text evidence="14">Lacks conserved residue(s) required for the propagation of feature annotation.</text>
</comment>
<dbReference type="PROSITE" id="PS50240">
    <property type="entry name" value="TRYPSIN_DOM"/>
    <property type="match status" value="1"/>
</dbReference>
<feature type="domain" description="VWFA" evidence="15">
    <location>
        <begin position="915"/>
        <end position="1092"/>
    </location>
</feature>
<dbReference type="CDD" id="cd00190">
    <property type="entry name" value="Tryp_SPc"/>
    <property type="match status" value="1"/>
</dbReference>
<dbReference type="InterPro" id="IPR036383">
    <property type="entry name" value="TSP1_rpt_sf"/>
</dbReference>
<dbReference type="PANTHER" id="PTHR46393:SF7">
    <property type="entry name" value="COMPLEMENT C2"/>
    <property type="match status" value="1"/>
</dbReference>
<evidence type="ECO:0000256" key="10">
    <source>
        <dbReference type="ARBA" id="ARBA00022859"/>
    </source>
</evidence>
<keyword evidence="6" id="KW-0399">Innate immunity</keyword>
<reference evidence="18" key="2">
    <citation type="submission" date="2020-06" db="EMBL/GenBank/DDBJ databases">
        <authorList>
            <person name="Sheffer M."/>
        </authorList>
    </citation>
    <scope>NUCLEOTIDE SEQUENCE</scope>
</reference>
<evidence type="ECO:0000256" key="8">
    <source>
        <dbReference type="ARBA" id="ARBA00022729"/>
    </source>
</evidence>
<feature type="disulfide bond" evidence="14">
    <location>
        <begin position="610"/>
        <end position="637"/>
    </location>
</feature>
<feature type="domain" description="Sushi" evidence="17">
    <location>
        <begin position="586"/>
        <end position="639"/>
    </location>
</feature>
<dbReference type="InterPro" id="IPR000884">
    <property type="entry name" value="TSP1_rpt"/>
</dbReference>
<dbReference type="InterPro" id="IPR018114">
    <property type="entry name" value="TRYPSIN_HIS"/>
</dbReference>
<dbReference type="InterPro" id="IPR001314">
    <property type="entry name" value="Peptidase_S1A"/>
</dbReference>
<evidence type="ECO:0000256" key="1">
    <source>
        <dbReference type="ARBA" id="ARBA00001936"/>
    </source>
</evidence>
<evidence type="ECO:0000256" key="7">
    <source>
        <dbReference type="ARBA" id="ARBA00022659"/>
    </source>
</evidence>
<dbReference type="Pfam" id="PF00084">
    <property type="entry name" value="Sushi"/>
    <property type="match status" value="14"/>
</dbReference>
<feature type="domain" description="Sushi" evidence="17">
    <location>
        <begin position="173"/>
        <end position="238"/>
    </location>
</feature>
<evidence type="ECO:0000256" key="3">
    <source>
        <dbReference type="ARBA" id="ARBA00004241"/>
    </source>
</evidence>
<dbReference type="SUPFAM" id="SSF57535">
    <property type="entry name" value="Complement control module/SCR domain"/>
    <property type="match status" value="15"/>
</dbReference>
<dbReference type="Gene3D" id="2.20.100.10">
    <property type="entry name" value="Thrombospondin type-1 (TSP1) repeat"/>
    <property type="match status" value="1"/>
</dbReference>
<dbReference type="InterPro" id="IPR035976">
    <property type="entry name" value="Sushi/SCR/CCP_sf"/>
</dbReference>
<sequence>MREQFGRIGLSKFYLWENAVNEKMLNVRHYAATSLLISLIVCVSSDCPFPEKHLANGRYHYSPELPGHFGRVPEYYLLIFECFPGFIMRGSSTIKCVNGKWTDEVPTCLNCPFPEKKLANGRYLYAPQAPVYRRIVPENYPLFFECFPGFIMRGSRAITCIGGKWTDEVPSCLNCPFPKKNLANGQYIYELPKHANWTIAPENYRLRFRCSPGFTMRGSSVVTCIGGKWTDEVPNCPLPKNNLANGRYIYESPHHVNLKIAPEYYGLRFVCPPGSIIIGSNIITCIGGKWTPEAPICLKMSCMYPPNIANASYTLSSNANNSHSIGTAATYTCDSGYELENSADSVLTCTFNSDINQVQWEGIMPKCIERKCRHPPSIPNASYKLHSGANNPLTIGTIATYTCDRGYELKNFTNPVLICTFYSDINKVQWKGVVPSCIEKMEMKCNNPPSIPNAKYTLHGNTSNPLSIGTTATYACVRGYQLKKSKNAALTCTFYSDINKVKWAGIKPRCIGMECEYPPSIPNASYKLRSRAINPLIIGATATYTCDRGYQLQNSTDSVLTCIFNLSINKTEWKGVTPRCLESCLNPGVSPDGTKSENCCFIGVVLEFSCNYGFELVGRNKIECLPSRNWSALRPLCKPDGDHCGLPPTIPHGDIVGDKKGDYYLPYDEVEIVCQPGYRYSGSTNFIMCEEETGWENEFEECVESFCEPPEPLAHGTVPEIESSNLTVYPFQFEITYICDEGFRLIGNSWRFCDSRGWSGKSPICEAISCPDPEFPEYGTRIGNSFELATKWNSNASLVTSSLDHPKGIACQMENGATNWRDVTIQVTTVLILGSLECLPNREWSGEEAKCLGPYYFDNSAKVRDILIHTVAEKEAEQKQGLEKFRKDLLETWRNGTEIGPSSRALFIPYRKRNIFYFVFDVSGSVGESNFRKSIDFAKGVVRKIGISIYGARVGALTFNSKAKVEFSPLDYETTEEVLAAFDRLNFTGGGTDANTALALIRYELIPLTNAFFEKKGLKSIIFILTDGKGHLGDNAKEEADLLKQDGVEIYWIAVANSVLQNSLYKVASDPKDEHVFILQNYARLSDLVKEITNETIVNGGWSEWSKWDSCSTGCGEGTTNRYRSCNNPIPRNGGKSCEGYSEETKICFSGEECPEKKCEDPPTVPKASYELHSGANELFTIGTTATYICDPGFELENSTDSVLTCTLNSVTNTTQWKGEMPACIVLRCGLRAGKKIGSGKIVGGRIVKDPWPWMTALYIVDLLPKYRCGGSIIHETFILTAAHCLYSNNHSKIDEKEMLVKVGLTDVKNQSFLQTPEVEKIIIHPKYRSGPAFDYDIALLQLKTPIKFNSVVRPICLPPLELPDDTTFYRPREYLVAIGWGISRVVRIMEHPHFLPPDRLKEIILPIQSPQTCRKKEGYLLLLPQNAFSERMFCAGDGRGGNDTCPGDSGGPAMQSQLDENGRIYWTQVGIVSWGIGCGLANTYGYYTHVQKLMDWSLRLMILGGAELQELTTETRQNFNNYVINCKTITKTVEKLECRKVDNNIGREGNDDGQTDSDVNSTTTVQSEIQSTLPLLRVQRNRIGLSDFHLVAHDVNDKMLSIKFYTAICLLISLIVSAVSDCPFPKKKLANGRYLYESPHHVNLTVAPENYLLRFRCFPGFTMKGSKTIVCISNQWTDKVPSCLKMKCVDPPTVPKASYTLNSGPNNLLTIGTTATYTCDPGYELDNSSDSVLTCTLYSDINAVQWKGATPRCIEKESCPDPGVSPDGTKSGNCCFIGDVLEFSCNDEFELVGEHKIECLPGGSWSAPRPLCKRKSKQL</sequence>
<feature type="domain" description="Sushi" evidence="17">
    <location>
        <begin position="642"/>
        <end position="704"/>
    </location>
</feature>
<evidence type="ECO:0000256" key="12">
    <source>
        <dbReference type="ARBA" id="ARBA00023180"/>
    </source>
</evidence>
<dbReference type="InterPro" id="IPR036465">
    <property type="entry name" value="vWFA_dom_sf"/>
</dbReference>
<comment type="caution">
    <text evidence="18">The sequence shown here is derived from an EMBL/GenBank/DDBJ whole genome shotgun (WGS) entry which is preliminary data.</text>
</comment>
<feature type="domain" description="Sushi" evidence="17">
    <location>
        <begin position="1687"/>
        <end position="1756"/>
    </location>
</feature>
<dbReference type="InterPro" id="IPR009003">
    <property type="entry name" value="Peptidase_S1_PA"/>
</dbReference>
<feature type="domain" description="Sushi" evidence="17">
    <location>
        <begin position="370"/>
        <end position="439"/>
    </location>
</feature>
<dbReference type="SMART" id="SM00327">
    <property type="entry name" value="VWA"/>
    <property type="match status" value="1"/>
</dbReference>
<evidence type="ECO:0000256" key="11">
    <source>
        <dbReference type="ARBA" id="ARBA00023157"/>
    </source>
</evidence>
<feature type="disulfide bond" evidence="14">
    <location>
        <begin position="1786"/>
        <end position="1813"/>
    </location>
</feature>
<dbReference type="SMART" id="SM00032">
    <property type="entry name" value="CCP"/>
    <property type="match status" value="15"/>
</dbReference>
<feature type="domain" description="Sushi" evidence="17">
    <location>
        <begin position="1758"/>
        <end position="1815"/>
    </location>
</feature>
<dbReference type="Pfam" id="PF00089">
    <property type="entry name" value="Trypsin"/>
    <property type="match status" value="1"/>
</dbReference>
<dbReference type="Pfam" id="PF00090">
    <property type="entry name" value="TSP_1"/>
    <property type="match status" value="1"/>
</dbReference>
<dbReference type="PROSITE" id="PS50092">
    <property type="entry name" value="TSP1"/>
    <property type="match status" value="1"/>
</dbReference>
<dbReference type="PROSITE" id="PS50923">
    <property type="entry name" value="SUSHI"/>
    <property type="match status" value="13"/>
</dbReference>
<evidence type="ECO:0000256" key="13">
    <source>
        <dbReference type="ARBA" id="ARBA00029636"/>
    </source>
</evidence>
<dbReference type="GO" id="GO:0004252">
    <property type="term" value="F:serine-type endopeptidase activity"/>
    <property type="evidence" value="ECO:0007669"/>
    <property type="project" value="InterPro"/>
</dbReference>
<dbReference type="GO" id="GO:0032991">
    <property type="term" value="C:protein-containing complex"/>
    <property type="evidence" value="ECO:0007669"/>
    <property type="project" value="UniProtKB-ARBA"/>
</dbReference>
<feature type="domain" description="Sushi" evidence="17">
    <location>
        <begin position="705"/>
        <end position="767"/>
    </location>
</feature>
<dbReference type="PROSITE" id="PS00134">
    <property type="entry name" value="TRYPSIN_HIS"/>
    <property type="match status" value="1"/>
</dbReference>
<dbReference type="Pfam" id="PF00092">
    <property type="entry name" value="VWA"/>
    <property type="match status" value="1"/>
</dbReference>
<evidence type="ECO:0000256" key="5">
    <source>
        <dbReference type="ARBA" id="ARBA00022525"/>
    </source>
</evidence>
<dbReference type="PROSITE" id="PS50234">
    <property type="entry name" value="VWFA"/>
    <property type="match status" value="1"/>
</dbReference>
<evidence type="ECO:0000259" key="17">
    <source>
        <dbReference type="PROSITE" id="PS50923"/>
    </source>
</evidence>
<dbReference type="GO" id="GO:0045087">
    <property type="term" value="P:innate immune response"/>
    <property type="evidence" value="ECO:0007669"/>
    <property type="project" value="UniProtKB-KW"/>
</dbReference>
<dbReference type="GO" id="GO:0006508">
    <property type="term" value="P:proteolysis"/>
    <property type="evidence" value="ECO:0007669"/>
    <property type="project" value="InterPro"/>
</dbReference>
<dbReference type="InterPro" id="IPR002035">
    <property type="entry name" value="VWF_A"/>
</dbReference>
<dbReference type="GO" id="GO:0009986">
    <property type="term" value="C:cell surface"/>
    <property type="evidence" value="ECO:0007669"/>
    <property type="project" value="UniProtKB-SubCell"/>
</dbReference>
<keyword evidence="19" id="KW-1185">Reference proteome</keyword>
<keyword evidence="12" id="KW-0325">Glycoprotein</keyword>
<protein>
    <recommendedName>
        <fullName evidence="13">C3/C5 convertase</fullName>
    </recommendedName>
</protein>
<dbReference type="SUPFAM" id="SSF50494">
    <property type="entry name" value="Trypsin-like serine proteases"/>
    <property type="match status" value="1"/>
</dbReference>
<feature type="domain" description="Sushi" evidence="17">
    <location>
        <begin position="443"/>
        <end position="512"/>
    </location>
</feature>
<dbReference type="InterPro" id="IPR000436">
    <property type="entry name" value="Sushi_SCR_CCP_dom"/>
</dbReference>
<dbReference type="FunFam" id="2.20.100.10:FF:000007">
    <property type="entry name" value="Thrombospondin 1"/>
    <property type="match status" value="1"/>
</dbReference>
<dbReference type="Gene3D" id="3.40.50.410">
    <property type="entry name" value="von Willebrand factor, type A domain"/>
    <property type="match status" value="1"/>
</dbReference>
<dbReference type="SMART" id="SM00209">
    <property type="entry name" value="TSP1"/>
    <property type="match status" value="1"/>
</dbReference>
<reference evidence="18" key="1">
    <citation type="journal article" date="2020" name="bioRxiv">
        <title>Chromosome-level reference genome of the European wasp spider Argiope bruennichi: a resource for studies on range expansion and evolutionary adaptation.</title>
        <authorList>
            <person name="Sheffer M.M."/>
            <person name="Hoppe A."/>
            <person name="Krehenwinkel H."/>
            <person name="Uhl G."/>
            <person name="Kuss A.W."/>
            <person name="Jensen L."/>
            <person name="Jensen C."/>
            <person name="Gillespie R.G."/>
            <person name="Hoff K.J."/>
            <person name="Prost S."/>
        </authorList>
    </citation>
    <scope>NUCLEOTIDE SEQUENCE</scope>
</reference>
<dbReference type="Gene3D" id="2.40.10.10">
    <property type="entry name" value="Trypsin-like serine proteases"/>
    <property type="match status" value="2"/>
</dbReference>
<dbReference type="Gene3D" id="2.10.70.10">
    <property type="entry name" value="Complement Module, domain 1"/>
    <property type="match status" value="15"/>
</dbReference>
<evidence type="ECO:0000256" key="14">
    <source>
        <dbReference type="PROSITE-ProRule" id="PRU00302"/>
    </source>
</evidence>
<dbReference type="PRINTS" id="PR00722">
    <property type="entry name" value="CHYMOTRYPSIN"/>
</dbReference>
<dbReference type="PANTHER" id="PTHR46393">
    <property type="entry name" value="SUSHI DOMAIN-CONTAINING PROTEIN"/>
    <property type="match status" value="1"/>
</dbReference>
<comment type="cofactor">
    <cofactor evidence="2">
        <name>Mg(2+)</name>
        <dbReference type="ChEBI" id="CHEBI:18420"/>
    </cofactor>
</comment>
<dbReference type="SUPFAM" id="SSF82895">
    <property type="entry name" value="TSP-1 type 1 repeat"/>
    <property type="match status" value="1"/>
</dbReference>
<keyword evidence="9" id="KW-0677">Repeat</keyword>
<evidence type="ECO:0000256" key="2">
    <source>
        <dbReference type="ARBA" id="ARBA00001946"/>
    </source>
</evidence>
<keyword evidence="7 14" id="KW-0768">Sushi</keyword>
<keyword evidence="5" id="KW-0964">Secreted</keyword>
<proteinExistence type="predicted"/>
<dbReference type="FunFam" id="2.40.10.10:FF:000068">
    <property type="entry name" value="transmembrane protease serine 2"/>
    <property type="match status" value="1"/>
</dbReference>
<keyword evidence="10" id="KW-0391">Immunity</keyword>
<evidence type="ECO:0000313" key="18">
    <source>
        <dbReference type="EMBL" id="KAF8767225.1"/>
    </source>
</evidence>
<name>A0A8T0EAJ8_ARGBR</name>
<evidence type="ECO:0000256" key="9">
    <source>
        <dbReference type="ARBA" id="ARBA00022737"/>
    </source>
</evidence>
<dbReference type="SMART" id="SM00020">
    <property type="entry name" value="Tryp_SPc"/>
    <property type="match status" value="1"/>
</dbReference>
<organism evidence="18 19">
    <name type="scientific">Argiope bruennichi</name>
    <name type="common">Wasp spider</name>
    <name type="synonym">Aranea bruennichi</name>
    <dbReference type="NCBI Taxonomy" id="94029"/>
    <lineage>
        <taxon>Eukaryota</taxon>
        <taxon>Metazoa</taxon>
        <taxon>Ecdysozoa</taxon>
        <taxon>Arthropoda</taxon>
        <taxon>Chelicerata</taxon>
        <taxon>Arachnida</taxon>
        <taxon>Araneae</taxon>
        <taxon>Araneomorphae</taxon>
        <taxon>Entelegynae</taxon>
        <taxon>Araneoidea</taxon>
        <taxon>Araneidae</taxon>
        <taxon>Argiope</taxon>
    </lineage>
</organism>
<dbReference type="CDD" id="cd01450">
    <property type="entry name" value="vWFA_subfamily_ECM"/>
    <property type="match status" value="1"/>
</dbReference>
<evidence type="ECO:0000256" key="4">
    <source>
        <dbReference type="ARBA" id="ARBA00004613"/>
    </source>
</evidence>
<dbReference type="InterPro" id="IPR001254">
    <property type="entry name" value="Trypsin_dom"/>
</dbReference>
<comment type="subcellular location">
    <subcellularLocation>
        <location evidence="3">Cell surface</location>
    </subcellularLocation>
    <subcellularLocation>
        <location evidence="4">Secreted</location>
    </subcellularLocation>
</comment>
<dbReference type="Proteomes" id="UP000807504">
    <property type="component" value="Unassembled WGS sequence"/>
</dbReference>
<accession>A0A8T0EAJ8</accession>
<dbReference type="GO" id="GO:0005576">
    <property type="term" value="C:extracellular region"/>
    <property type="evidence" value="ECO:0007669"/>
    <property type="project" value="UniProtKB-SubCell"/>
</dbReference>
<feature type="domain" description="Sushi" evidence="17">
    <location>
        <begin position="45"/>
        <end position="110"/>
    </location>
</feature>
<keyword evidence="11 14" id="KW-1015">Disulfide bond</keyword>
<dbReference type="InterPro" id="IPR043504">
    <property type="entry name" value="Peptidase_S1_PA_chymotrypsin"/>
</dbReference>
<feature type="domain" description="Sushi" evidence="17">
    <location>
        <begin position="1157"/>
        <end position="1226"/>
    </location>
</feature>
<feature type="domain" description="Peptidase S1" evidence="16">
    <location>
        <begin position="1242"/>
        <end position="1503"/>
    </location>
</feature>
<feature type="domain" description="Sushi" evidence="17">
    <location>
        <begin position="513"/>
        <end position="582"/>
    </location>
</feature>
<dbReference type="CDD" id="cd00033">
    <property type="entry name" value="CCP"/>
    <property type="match status" value="14"/>
</dbReference>
<comment type="cofactor">
    <cofactor evidence="1">
        <name>Mn(2+)</name>
        <dbReference type="ChEBI" id="CHEBI:29035"/>
    </cofactor>
</comment>